<dbReference type="InterPro" id="IPR051532">
    <property type="entry name" value="Ester_Hydrolysis_Enzymes"/>
</dbReference>
<dbReference type="EMBL" id="WRXN01000002">
    <property type="protein sequence ID" value="MVT07980.1"/>
    <property type="molecule type" value="Genomic_DNA"/>
</dbReference>
<comment type="caution">
    <text evidence="3">The sequence shown here is derived from an EMBL/GenBank/DDBJ whole genome shotgun (WGS) entry which is preliminary data.</text>
</comment>
<dbReference type="GO" id="GO:0016788">
    <property type="term" value="F:hydrolase activity, acting on ester bonds"/>
    <property type="evidence" value="ECO:0007669"/>
    <property type="project" value="UniProtKB-ARBA"/>
</dbReference>
<feature type="transmembrane region" description="Helical" evidence="1">
    <location>
        <begin position="12"/>
        <end position="29"/>
    </location>
</feature>
<gene>
    <name evidence="3" type="ORF">GO493_06880</name>
</gene>
<proteinExistence type="predicted"/>
<evidence type="ECO:0000313" key="3">
    <source>
        <dbReference type="EMBL" id="MVT07980.1"/>
    </source>
</evidence>
<dbReference type="SUPFAM" id="SSF52266">
    <property type="entry name" value="SGNH hydrolase"/>
    <property type="match status" value="1"/>
</dbReference>
<protein>
    <submittedName>
        <fullName evidence="3">GDSL family lipase</fullName>
    </submittedName>
</protein>
<keyword evidence="4" id="KW-1185">Reference proteome</keyword>
<sequence length="232" mass="26571">MHHLSFKLKKAFLGLSLFVFITGISYYTYKFITVNKHYTYLLNPQYNEQTDLQSAYEIKGNIVMLGNSLVYRVHWNELLGRSDVINRGIGSDIMAGYLTRLQYVFNVNPKICFVEGGINDLAKDIAIDTIVYNMRRLTDTLECHNIKVVLNSTIHVAASYPNSEEVNNKVKELNKRMKLEFPNNTIIDLNGIIAPNEVLEAPYAQKDGIHLTSKAYLIWKDKILLTLHNAQI</sequence>
<reference evidence="3 4" key="1">
    <citation type="submission" date="2019-12" db="EMBL/GenBank/DDBJ databases">
        <title>Chitinophaga sp. strain ysch24 (GDMCC 1.1355), whole genome shotgun sequence.</title>
        <authorList>
            <person name="Zhang X."/>
        </authorList>
    </citation>
    <scope>NUCLEOTIDE SEQUENCE [LARGE SCALE GENOMIC DNA]</scope>
    <source>
        <strain evidence="4">ysch24</strain>
    </source>
</reference>
<accession>A0A7K1U109</accession>
<dbReference type="PANTHER" id="PTHR30383">
    <property type="entry name" value="THIOESTERASE 1/PROTEASE 1/LYSOPHOSPHOLIPASE L1"/>
    <property type="match status" value="1"/>
</dbReference>
<evidence type="ECO:0000313" key="4">
    <source>
        <dbReference type="Proteomes" id="UP000461730"/>
    </source>
</evidence>
<evidence type="ECO:0000256" key="1">
    <source>
        <dbReference type="SAM" id="Phobius"/>
    </source>
</evidence>
<dbReference type="Proteomes" id="UP000461730">
    <property type="component" value="Unassembled WGS sequence"/>
</dbReference>
<keyword evidence="1" id="KW-1133">Transmembrane helix</keyword>
<evidence type="ECO:0000259" key="2">
    <source>
        <dbReference type="Pfam" id="PF13472"/>
    </source>
</evidence>
<dbReference type="AlphaFoldDB" id="A0A7K1U109"/>
<name>A0A7K1U109_9BACT</name>
<organism evidence="3 4">
    <name type="scientific">Chitinophaga tropicalis</name>
    <dbReference type="NCBI Taxonomy" id="2683588"/>
    <lineage>
        <taxon>Bacteria</taxon>
        <taxon>Pseudomonadati</taxon>
        <taxon>Bacteroidota</taxon>
        <taxon>Chitinophagia</taxon>
        <taxon>Chitinophagales</taxon>
        <taxon>Chitinophagaceae</taxon>
        <taxon>Chitinophaga</taxon>
    </lineage>
</organism>
<dbReference type="Pfam" id="PF13472">
    <property type="entry name" value="Lipase_GDSL_2"/>
    <property type="match status" value="1"/>
</dbReference>
<dbReference type="RefSeq" id="WP_157305401.1">
    <property type="nucleotide sequence ID" value="NZ_WRXN01000002.1"/>
</dbReference>
<feature type="domain" description="SGNH hydrolase-type esterase" evidence="2">
    <location>
        <begin position="76"/>
        <end position="216"/>
    </location>
</feature>
<dbReference type="InterPro" id="IPR036514">
    <property type="entry name" value="SGNH_hydro_sf"/>
</dbReference>
<keyword evidence="1" id="KW-0812">Transmembrane</keyword>
<keyword evidence="1" id="KW-0472">Membrane</keyword>
<dbReference type="Gene3D" id="3.40.50.1110">
    <property type="entry name" value="SGNH hydrolase"/>
    <property type="match status" value="1"/>
</dbReference>
<dbReference type="InterPro" id="IPR013830">
    <property type="entry name" value="SGNH_hydro"/>
</dbReference>